<dbReference type="UniPathway" id="UPA00079"/>
<comment type="caution">
    <text evidence="4">The sequence shown here is derived from an EMBL/GenBank/DDBJ whole genome shotgun (WGS) entry which is preliminary data.</text>
</comment>
<evidence type="ECO:0000313" key="4">
    <source>
        <dbReference type="EMBL" id="HFC46849.1"/>
    </source>
</evidence>
<comment type="pathway">
    <text evidence="1">Quinol/quinone metabolism; menaquinone biosynthesis.</text>
</comment>
<reference evidence="4" key="1">
    <citation type="journal article" date="2020" name="mSystems">
        <title>Genome- and Community-Level Interaction Insights into Carbon Utilization and Element Cycling Functions of Hydrothermarchaeota in Hydrothermal Sediment.</title>
        <authorList>
            <person name="Zhou Z."/>
            <person name="Liu Y."/>
            <person name="Xu W."/>
            <person name="Pan J."/>
            <person name="Luo Z.H."/>
            <person name="Li M."/>
        </authorList>
    </citation>
    <scope>NUCLEOTIDE SEQUENCE [LARGE SCALE GENOMIC DNA]</scope>
    <source>
        <strain evidence="4">HyVt-503</strain>
    </source>
</reference>
<gene>
    <name evidence="4" type="ORF">ENJ63_03100</name>
</gene>
<dbReference type="SUPFAM" id="SSF53850">
    <property type="entry name" value="Periplasmic binding protein-like II"/>
    <property type="match status" value="1"/>
</dbReference>
<dbReference type="PANTHER" id="PTHR37690:SF1">
    <property type="entry name" value="CHORISMATE DEHYDRATASE"/>
    <property type="match status" value="1"/>
</dbReference>
<accession>A0A7V2SYZ3</accession>
<dbReference type="Gene3D" id="3.40.190.10">
    <property type="entry name" value="Periplasmic binding protein-like II"/>
    <property type="match status" value="1"/>
</dbReference>
<keyword evidence="3" id="KW-0456">Lyase</keyword>
<dbReference type="AlphaFoldDB" id="A0A7V2SYZ3"/>
<keyword evidence="2" id="KW-0474">Menaquinone biosynthesis</keyword>
<dbReference type="Proteomes" id="UP000885797">
    <property type="component" value="Unassembled WGS sequence"/>
</dbReference>
<dbReference type="InterPro" id="IPR030868">
    <property type="entry name" value="MqnA"/>
</dbReference>
<organism evidence="4">
    <name type="scientific">Dissulfuribacter thermophilus</name>
    <dbReference type="NCBI Taxonomy" id="1156395"/>
    <lineage>
        <taxon>Bacteria</taxon>
        <taxon>Pseudomonadati</taxon>
        <taxon>Thermodesulfobacteriota</taxon>
        <taxon>Dissulfuribacteria</taxon>
        <taxon>Dissulfuribacterales</taxon>
        <taxon>Dissulfuribacteraceae</taxon>
        <taxon>Dissulfuribacter</taxon>
    </lineage>
</organism>
<dbReference type="PANTHER" id="PTHR37690">
    <property type="entry name" value="CHORISMATE DEHYDRATASE"/>
    <property type="match status" value="1"/>
</dbReference>
<evidence type="ECO:0000256" key="3">
    <source>
        <dbReference type="ARBA" id="ARBA00023239"/>
    </source>
</evidence>
<protein>
    <submittedName>
        <fullName evidence="4">ABC transporter substrate-binding protein</fullName>
    </submittedName>
</protein>
<dbReference type="GO" id="GO:0016829">
    <property type="term" value="F:lyase activity"/>
    <property type="evidence" value="ECO:0007669"/>
    <property type="project" value="UniProtKB-KW"/>
</dbReference>
<evidence type="ECO:0000256" key="1">
    <source>
        <dbReference type="ARBA" id="ARBA00004863"/>
    </source>
</evidence>
<proteinExistence type="predicted"/>
<dbReference type="Pfam" id="PF02621">
    <property type="entry name" value="VitK2_biosynth"/>
    <property type="match status" value="1"/>
</dbReference>
<sequence length="125" mass="13565">MTLKVGIVNFINTAPFYEPWKDIGTPEGWCTVEGAPSKLNTLLKEGKIDAGLVSSFTYGEHPNDLVILRDISISAKGPVKSVLLLSPFDIRGLGQDKGPTTIIVTPKSATSVMLLRIILEVFHSK</sequence>
<dbReference type="EMBL" id="DRND01000249">
    <property type="protein sequence ID" value="HFC46849.1"/>
    <property type="molecule type" value="Genomic_DNA"/>
</dbReference>
<dbReference type="GO" id="GO:0009234">
    <property type="term" value="P:menaquinone biosynthetic process"/>
    <property type="evidence" value="ECO:0007669"/>
    <property type="project" value="UniProtKB-UniPathway"/>
</dbReference>
<feature type="non-terminal residue" evidence="4">
    <location>
        <position position="125"/>
    </location>
</feature>
<evidence type="ECO:0000256" key="2">
    <source>
        <dbReference type="ARBA" id="ARBA00022428"/>
    </source>
</evidence>
<dbReference type="InterPro" id="IPR003773">
    <property type="entry name" value="Menaquinone_biosynth"/>
</dbReference>
<name>A0A7V2SYZ3_9BACT</name>